<reference evidence="3" key="1">
    <citation type="journal article" date="2013" name="Stand. Genomic Sci.">
        <title>Complete genome sequence of the halophilic bacterium Spirochaeta africana type strain (Z-7692(T)) from the alkaline Lake Magadi in the East African Rift.</title>
        <authorList>
            <person name="Liolos K."/>
            <person name="Abt B."/>
            <person name="Scheuner C."/>
            <person name="Teshima H."/>
            <person name="Held B."/>
            <person name="Lapidus A."/>
            <person name="Nolan M."/>
            <person name="Lucas S."/>
            <person name="Deshpande S."/>
            <person name="Cheng J.F."/>
            <person name="Tapia R."/>
            <person name="Goodwin L.A."/>
            <person name="Pitluck S."/>
            <person name="Pagani I."/>
            <person name="Ivanova N."/>
            <person name="Mavromatis K."/>
            <person name="Mikhailova N."/>
            <person name="Huntemann M."/>
            <person name="Pati A."/>
            <person name="Chen A."/>
            <person name="Palaniappan K."/>
            <person name="Land M."/>
            <person name="Rohde M."/>
            <person name="Tindall B.J."/>
            <person name="Detter J.C."/>
            <person name="Goker M."/>
            <person name="Bristow J."/>
            <person name="Eisen J.A."/>
            <person name="Markowitz V."/>
            <person name="Hugenholtz P."/>
            <person name="Woyke T."/>
            <person name="Klenk H.P."/>
            <person name="Kyrpides N.C."/>
        </authorList>
    </citation>
    <scope>NUCLEOTIDE SEQUENCE</scope>
    <source>
        <strain evidence="3">ATCC 700263 / DSM 8902 / Z-7692</strain>
    </source>
</reference>
<dbReference type="InterPro" id="IPR035924">
    <property type="entry name" value="FlaG-like_sf"/>
</dbReference>
<dbReference type="PANTHER" id="PTHR37166">
    <property type="entry name" value="PROTEIN FLAG"/>
    <property type="match status" value="1"/>
</dbReference>
<evidence type="ECO:0000313" key="3">
    <source>
        <dbReference type="Proteomes" id="UP000007383"/>
    </source>
</evidence>
<dbReference type="PANTHER" id="PTHR37166:SF1">
    <property type="entry name" value="PROTEIN FLAG"/>
    <property type="match status" value="1"/>
</dbReference>
<gene>
    <name evidence="2" type="ordered locus">Spiaf_0804</name>
</gene>
<organism evidence="2 3">
    <name type="scientific">Spirochaeta africana (strain ATCC 700263 / DSM 8902 / Z-7692)</name>
    <dbReference type="NCBI Taxonomy" id="889378"/>
    <lineage>
        <taxon>Bacteria</taxon>
        <taxon>Pseudomonadati</taxon>
        <taxon>Spirochaetota</taxon>
        <taxon>Spirochaetia</taxon>
        <taxon>Spirochaetales</taxon>
        <taxon>Spirochaetaceae</taxon>
        <taxon>Spirochaeta</taxon>
    </lineage>
</organism>
<dbReference type="Pfam" id="PF03646">
    <property type="entry name" value="FlaG"/>
    <property type="match status" value="1"/>
</dbReference>
<evidence type="ECO:0000313" key="2">
    <source>
        <dbReference type="EMBL" id="AFG36898.1"/>
    </source>
</evidence>
<feature type="region of interest" description="Disordered" evidence="1">
    <location>
        <begin position="1"/>
        <end position="45"/>
    </location>
</feature>
<dbReference type="KEGG" id="sfc:Spiaf_0804"/>
<keyword evidence="2" id="KW-0282">Flagellum</keyword>
<feature type="compositionally biased region" description="Basic and acidic residues" evidence="1">
    <location>
        <begin position="1"/>
        <end position="15"/>
    </location>
</feature>
<dbReference type="HOGENOM" id="CLU_120910_6_2_12"/>
<dbReference type="PATRIC" id="fig|889378.3.peg.808"/>
<name>H9UHA5_SPIAZ</name>
<dbReference type="Gene3D" id="3.30.160.170">
    <property type="entry name" value="FlaG-like"/>
    <property type="match status" value="1"/>
</dbReference>
<dbReference type="EMBL" id="CP003282">
    <property type="protein sequence ID" value="AFG36898.1"/>
    <property type="molecule type" value="Genomic_DNA"/>
</dbReference>
<evidence type="ECO:0000256" key="1">
    <source>
        <dbReference type="SAM" id="MobiDB-lite"/>
    </source>
</evidence>
<keyword evidence="2" id="KW-0969">Cilium</keyword>
<dbReference type="SUPFAM" id="SSF160214">
    <property type="entry name" value="FlaG-like"/>
    <property type="match status" value="1"/>
</dbReference>
<dbReference type="InterPro" id="IPR005186">
    <property type="entry name" value="FlaG"/>
</dbReference>
<sequence>MAFHIDARMEQRNDMLSHPTHNLTTAARDRAMPRTEDPQAVHTSREQIEPVLRELEAATNFLHRKLKFAVNKDLNRVIIKVIDAETDKVIKELPPEELQRVSLRIREAVGLLIDEEI</sequence>
<protein>
    <submittedName>
        <fullName evidence="2">Flagellar protein FlaG</fullName>
    </submittedName>
</protein>
<dbReference type="RefSeq" id="WP_014454895.1">
    <property type="nucleotide sequence ID" value="NC_017098.1"/>
</dbReference>
<feature type="compositionally biased region" description="Basic and acidic residues" evidence="1">
    <location>
        <begin position="27"/>
        <end position="45"/>
    </location>
</feature>
<proteinExistence type="predicted"/>
<dbReference type="eggNOG" id="COG1334">
    <property type="taxonomic scope" value="Bacteria"/>
</dbReference>
<dbReference type="AlphaFoldDB" id="H9UHA5"/>
<keyword evidence="3" id="KW-1185">Reference proteome</keyword>
<keyword evidence="2" id="KW-0966">Cell projection</keyword>
<dbReference type="STRING" id="889378.Spiaf_0804"/>
<accession>H9UHA5</accession>
<dbReference type="Proteomes" id="UP000007383">
    <property type="component" value="Chromosome"/>
</dbReference>